<sequence>MTEIKDLEALVEELEIEACRLEEEGRPIAAACNRNRAKYERSKIELLGLKSTASACEGSPNEATLPQRVQKMDAWMQKMQSLIEKATRSAEYNTKIVKQRKGIHIHRSNLLPTSNTASLARDLRITWCAASPVKPEEEDPASRT</sequence>
<evidence type="ECO:0000313" key="1">
    <source>
        <dbReference type="EMBL" id="CAL5222896.1"/>
    </source>
</evidence>
<keyword evidence="2" id="KW-1185">Reference proteome</keyword>
<organism evidence="1 2">
    <name type="scientific">Coccomyxa viridis</name>
    <dbReference type="NCBI Taxonomy" id="1274662"/>
    <lineage>
        <taxon>Eukaryota</taxon>
        <taxon>Viridiplantae</taxon>
        <taxon>Chlorophyta</taxon>
        <taxon>core chlorophytes</taxon>
        <taxon>Trebouxiophyceae</taxon>
        <taxon>Trebouxiophyceae incertae sedis</taxon>
        <taxon>Coccomyxaceae</taxon>
        <taxon>Coccomyxa</taxon>
    </lineage>
</organism>
<dbReference type="EMBL" id="CAXHTA020000007">
    <property type="protein sequence ID" value="CAL5222896.1"/>
    <property type="molecule type" value="Genomic_DNA"/>
</dbReference>
<comment type="caution">
    <text evidence="1">The sequence shown here is derived from an EMBL/GenBank/DDBJ whole genome shotgun (WGS) entry which is preliminary data.</text>
</comment>
<reference evidence="1 2" key="1">
    <citation type="submission" date="2024-06" db="EMBL/GenBank/DDBJ databases">
        <authorList>
            <person name="Kraege A."/>
            <person name="Thomma B."/>
        </authorList>
    </citation>
    <scope>NUCLEOTIDE SEQUENCE [LARGE SCALE GENOMIC DNA]</scope>
</reference>
<dbReference type="Proteomes" id="UP001497392">
    <property type="component" value="Unassembled WGS sequence"/>
</dbReference>
<evidence type="ECO:0000313" key="2">
    <source>
        <dbReference type="Proteomes" id="UP001497392"/>
    </source>
</evidence>
<protein>
    <submittedName>
        <fullName evidence="1">G5325 protein</fullName>
    </submittedName>
</protein>
<accession>A0ABP1FTY6</accession>
<name>A0ABP1FTY6_9CHLO</name>
<proteinExistence type="predicted"/>
<gene>
    <name evidence="1" type="primary">g5325</name>
    <name evidence="1" type="ORF">VP750_LOCUS4555</name>
</gene>